<dbReference type="Proteomes" id="UP001208689">
    <property type="component" value="Chromosome"/>
</dbReference>
<evidence type="ECO:0000313" key="3">
    <source>
        <dbReference type="Proteomes" id="UP001208689"/>
    </source>
</evidence>
<evidence type="ECO:0000259" key="1">
    <source>
        <dbReference type="Pfam" id="PF01494"/>
    </source>
</evidence>
<dbReference type="InterPro" id="IPR036188">
    <property type="entry name" value="FAD/NAD-bd_sf"/>
</dbReference>
<accession>A0ABY6HWW6</accession>
<name>A0ABY6HWW6_9ARCH</name>
<gene>
    <name evidence="2" type="ORF">NEF87_004200</name>
</gene>
<reference evidence="2" key="1">
    <citation type="submission" date="2022-09" db="EMBL/GenBank/DDBJ databases">
        <title>Actin cytoskeleton and complex cell architecture in an #Asgard archaeon.</title>
        <authorList>
            <person name="Ponce Toledo R.I."/>
            <person name="Schleper C."/>
            <person name="Rodrigues Oliveira T."/>
            <person name="Wollweber F."/>
            <person name="Xu J."/>
            <person name="Rittmann S."/>
            <person name="Klingl A."/>
            <person name="Pilhofer M."/>
        </authorList>
    </citation>
    <scope>NUCLEOTIDE SEQUENCE</scope>
    <source>
        <strain evidence="2">B-35</strain>
    </source>
</reference>
<dbReference type="Gene3D" id="3.50.50.60">
    <property type="entry name" value="FAD/NAD(P)-binding domain"/>
    <property type="match status" value="1"/>
</dbReference>
<protein>
    <recommendedName>
        <fullName evidence="1">FAD-binding domain-containing protein</fullName>
    </recommendedName>
</protein>
<sequence>MKGTKENPYDVIISGAGPAGLTAGILCGRHRLSTLILEKEDRPSPFPRGETLHAARIFTEVLGSNVLNMLSKHITAARKFNSPNAKNNFEIYRDSPSIVYEWDTFINLLINRVNETETEIRCNSEVVYPLIDKKVCVGVQLKSGEKIYGKTVMACDGYKSNIGRTMGVPYEMIQCPIVKRKISNFKGEYKGFEYFFISAGMLKYAPRFPPAIIFIFPRGNDECEIGLMVFTPEALQLRDFCDMPDDEELKRVWYELIEHYPHFSDLMKNTVVEFEGVSCINTGALHENIMPRPGLMLIGGAIGYVEASGASGIASSMRMAKFSADFAKQHNEDLWTKSLAKLYSKGLKKTKDYKHIKKIYGMYRTGLKWLLVKMRTAEEINKRWNIIKSMYKIA</sequence>
<dbReference type="InterPro" id="IPR002938">
    <property type="entry name" value="FAD-bd"/>
</dbReference>
<proteinExistence type="predicted"/>
<dbReference type="PRINTS" id="PR00469">
    <property type="entry name" value="PNDRDTASEII"/>
</dbReference>
<keyword evidence="3" id="KW-1185">Reference proteome</keyword>
<organism evidence="2 3">
    <name type="scientific">Candidatus Lokiarchaeum ossiferum</name>
    <dbReference type="NCBI Taxonomy" id="2951803"/>
    <lineage>
        <taxon>Archaea</taxon>
        <taxon>Promethearchaeati</taxon>
        <taxon>Promethearchaeota</taxon>
        <taxon>Promethearchaeia</taxon>
        <taxon>Promethearchaeales</taxon>
        <taxon>Promethearchaeaceae</taxon>
        <taxon>Candidatus Lokiarchaeum</taxon>
    </lineage>
</organism>
<dbReference type="EMBL" id="CP104013">
    <property type="protein sequence ID" value="UYP47915.1"/>
    <property type="molecule type" value="Genomic_DNA"/>
</dbReference>
<dbReference type="InterPro" id="IPR050407">
    <property type="entry name" value="Geranylgeranyl_reductase"/>
</dbReference>
<dbReference type="Pfam" id="PF01494">
    <property type="entry name" value="FAD_binding_3"/>
    <property type="match status" value="1"/>
</dbReference>
<evidence type="ECO:0000313" key="2">
    <source>
        <dbReference type="EMBL" id="UYP47915.1"/>
    </source>
</evidence>
<dbReference type="PANTHER" id="PTHR42685">
    <property type="entry name" value="GERANYLGERANYL DIPHOSPHATE REDUCTASE"/>
    <property type="match status" value="1"/>
</dbReference>
<feature type="domain" description="FAD-binding" evidence="1">
    <location>
        <begin position="9"/>
        <end position="173"/>
    </location>
</feature>
<dbReference type="PANTHER" id="PTHR42685:SF22">
    <property type="entry name" value="CONDITIONED MEDIUM FACTOR RECEPTOR 1"/>
    <property type="match status" value="1"/>
</dbReference>
<dbReference type="SUPFAM" id="SSF51905">
    <property type="entry name" value="FAD/NAD(P)-binding domain"/>
    <property type="match status" value="1"/>
</dbReference>